<dbReference type="EMBL" id="JACOFX010000002">
    <property type="protein sequence ID" value="MBC3907095.1"/>
    <property type="molecule type" value="Genomic_DNA"/>
</dbReference>
<evidence type="ECO:0000313" key="2">
    <source>
        <dbReference type="EMBL" id="MBC3907095.1"/>
    </source>
</evidence>
<accession>A0ABR6Z5Q7</accession>
<organism evidence="2 3">
    <name type="scientific">Undibacterium umbellatum</name>
    <dbReference type="NCBI Taxonomy" id="2762300"/>
    <lineage>
        <taxon>Bacteria</taxon>
        <taxon>Pseudomonadati</taxon>
        <taxon>Pseudomonadota</taxon>
        <taxon>Betaproteobacteria</taxon>
        <taxon>Burkholderiales</taxon>
        <taxon>Oxalobacteraceae</taxon>
        <taxon>Undibacterium</taxon>
    </lineage>
</organism>
<feature type="transmembrane region" description="Helical" evidence="1">
    <location>
        <begin position="355"/>
        <end position="372"/>
    </location>
</feature>
<name>A0ABR6Z5Q7_9BURK</name>
<dbReference type="Proteomes" id="UP000646911">
    <property type="component" value="Unassembled WGS sequence"/>
</dbReference>
<feature type="transmembrane region" description="Helical" evidence="1">
    <location>
        <begin position="41"/>
        <end position="63"/>
    </location>
</feature>
<feature type="transmembrane region" description="Helical" evidence="1">
    <location>
        <begin position="12"/>
        <end position="29"/>
    </location>
</feature>
<dbReference type="RefSeq" id="WP_186952295.1">
    <property type="nucleotide sequence ID" value="NZ_JACOFX010000002.1"/>
</dbReference>
<keyword evidence="1" id="KW-0472">Membrane</keyword>
<evidence type="ECO:0000256" key="1">
    <source>
        <dbReference type="SAM" id="Phobius"/>
    </source>
</evidence>
<feature type="transmembrane region" description="Helical" evidence="1">
    <location>
        <begin position="105"/>
        <end position="124"/>
    </location>
</feature>
<gene>
    <name evidence="2" type="ORF">H8L47_05925</name>
</gene>
<keyword evidence="1" id="KW-0812">Transmembrane</keyword>
<proteinExistence type="predicted"/>
<dbReference type="InterPro" id="IPR010266">
    <property type="entry name" value="NnrS"/>
</dbReference>
<feature type="transmembrane region" description="Helical" evidence="1">
    <location>
        <begin position="75"/>
        <end position="98"/>
    </location>
</feature>
<sequence>MKRLALAPHRLYFFLGALAVALLFSWWWWQVQAQQMQTIALHALVMPLGVFPLFILGFTFTAGPRWLGLDVPDHYFLLHGVTYFMGVALVLLASALGWHPLRSSGFAFMLSAWLAVTWRWAALVRMSKVDDKIHPIALLFAMTGGALALVASLLWSLGMQETWQVGRELAFFGFLLPVFLTVCHRMLPFFTSNVLQDYVVWRPYRLLYVWLGGSALLALTACLNLLLVQAVVAGLMSLSFAYTSWRWGLLRSLQNRLLAMLHLSFAWLTVVFALQAATALGAPIGSAAVHALGLGFMGTMLVGFVSRVTFGHSGRALQANNLLWGLYLGLHIAALLRVMASLFVIPQILQLSSSIWLALLLIWTAQMLPAYLRARADGKAG</sequence>
<feature type="transmembrane region" description="Helical" evidence="1">
    <location>
        <begin position="136"/>
        <end position="157"/>
    </location>
</feature>
<feature type="transmembrane region" description="Helical" evidence="1">
    <location>
        <begin position="169"/>
        <end position="187"/>
    </location>
</feature>
<keyword evidence="3" id="KW-1185">Reference proteome</keyword>
<dbReference type="Pfam" id="PF05940">
    <property type="entry name" value="NnrS"/>
    <property type="match status" value="1"/>
</dbReference>
<feature type="transmembrane region" description="Helical" evidence="1">
    <location>
        <begin position="207"/>
        <end position="236"/>
    </location>
</feature>
<reference evidence="2 3" key="1">
    <citation type="submission" date="2020-08" db="EMBL/GenBank/DDBJ databases">
        <title>Novel species isolated from subtropical streams in China.</title>
        <authorList>
            <person name="Lu H."/>
        </authorList>
    </citation>
    <scope>NUCLEOTIDE SEQUENCE [LARGE SCALE GENOMIC DNA]</scope>
    <source>
        <strain evidence="2 3">NL8W</strain>
    </source>
</reference>
<comment type="caution">
    <text evidence="2">The sequence shown here is derived from an EMBL/GenBank/DDBJ whole genome shotgun (WGS) entry which is preliminary data.</text>
</comment>
<feature type="transmembrane region" description="Helical" evidence="1">
    <location>
        <begin position="257"/>
        <end position="281"/>
    </location>
</feature>
<protein>
    <submittedName>
        <fullName evidence="2">NnrS family protein</fullName>
    </submittedName>
</protein>
<keyword evidence="1" id="KW-1133">Transmembrane helix</keyword>
<feature type="transmembrane region" description="Helical" evidence="1">
    <location>
        <begin position="322"/>
        <end position="349"/>
    </location>
</feature>
<feature type="transmembrane region" description="Helical" evidence="1">
    <location>
        <begin position="287"/>
        <end position="310"/>
    </location>
</feature>
<evidence type="ECO:0000313" key="3">
    <source>
        <dbReference type="Proteomes" id="UP000646911"/>
    </source>
</evidence>